<accession>A0A1G9S0F7</accession>
<dbReference type="OrthoDB" id="9759232at2"/>
<dbReference type="AlphaFoldDB" id="A0A1G9S0F7"/>
<evidence type="ECO:0000259" key="7">
    <source>
        <dbReference type="PROSITE" id="PS50110"/>
    </source>
</evidence>
<organism evidence="8 9">
    <name type="scientific">Dendrosporobacter quercicolus</name>
    <dbReference type="NCBI Taxonomy" id="146817"/>
    <lineage>
        <taxon>Bacteria</taxon>
        <taxon>Bacillati</taxon>
        <taxon>Bacillota</taxon>
        <taxon>Negativicutes</taxon>
        <taxon>Selenomonadales</taxon>
        <taxon>Sporomusaceae</taxon>
        <taxon>Dendrosporobacter</taxon>
    </lineage>
</organism>
<dbReference type="PANTHER" id="PTHR43214">
    <property type="entry name" value="TWO-COMPONENT RESPONSE REGULATOR"/>
    <property type="match status" value="1"/>
</dbReference>
<gene>
    <name evidence="8" type="ORF">SAMN04488502_103167</name>
</gene>
<evidence type="ECO:0000313" key="8">
    <source>
        <dbReference type="EMBL" id="SDM28902.1"/>
    </source>
</evidence>
<dbReference type="InterPro" id="IPR039420">
    <property type="entry name" value="WalR-like"/>
</dbReference>
<evidence type="ECO:0000256" key="2">
    <source>
        <dbReference type="ARBA" id="ARBA00023015"/>
    </source>
</evidence>
<dbReference type="Gene3D" id="3.40.50.2300">
    <property type="match status" value="1"/>
</dbReference>
<dbReference type="RefSeq" id="WP_092071659.1">
    <property type="nucleotide sequence ID" value="NZ_FNHB01000003.1"/>
</dbReference>
<feature type="domain" description="Response regulatory" evidence="7">
    <location>
        <begin position="4"/>
        <end position="120"/>
    </location>
</feature>
<keyword evidence="4" id="KW-0804">Transcription</keyword>
<dbReference type="Pfam" id="PF00196">
    <property type="entry name" value="GerE"/>
    <property type="match status" value="1"/>
</dbReference>
<dbReference type="InterPro" id="IPR011006">
    <property type="entry name" value="CheY-like_superfamily"/>
</dbReference>
<proteinExistence type="predicted"/>
<evidence type="ECO:0000259" key="6">
    <source>
        <dbReference type="PROSITE" id="PS50043"/>
    </source>
</evidence>
<keyword evidence="1 5" id="KW-0597">Phosphoprotein</keyword>
<evidence type="ECO:0000256" key="1">
    <source>
        <dbReference type="ARBA" id="ARBA00022553"/>
    </source>
</evidence>
<dbReference type="SUPFAM" id="SSF52172">
    <property type="entry name" value="CheY-like"/>
    <property type="match status" value="1"/>
</dbReference>
<dbReference type="GO" id="GO:0006355">
    <property type="term" value="P:regulation of DNA-templated transcription"/>
    <property type="evidence" value="ECO:0007669"/>
    <property type="project" value="InterPro"/>
</dbReference>
<dbReference type="PANTHER" id="PTHR43214:SF43">
    <property type="entry name" value="TWO-COMPONENT RESPONSE REGULATOR"/>
    <property type="match status" value="1"/>
</dbReference>
<dbReference type="PRINTS" id="PR00038">
    <property type="entry name" value="HTHLUXR"/>
</dbReference>
<dbReference type="EMBL" id="FNHB01000003">
    <property type="protein sequence ID" value="SDM28902.1"/>
    <property type="molecule type" value="Genomic_DNA"/>
</dbReference>
<keyword evidence="2" id="KW-0805">Transcription regulation</keyword>
<keyword evidence="9" id="KW-1185">Reference proteome</keyword>
<dbReference type="GO" id="GO:0003677">
    <property type="term" value="F:DNA binding"/>
    <property type="evidence" value="ECO:0007669"/>
    <property type="project" value="UniProtKB-KW"/>
</dbReference>
<dbReference type="CDD" id="cd17535">
    <property type="entry name" value="REC_NarL-like"/>
    <property type="match status" value="1"/>
</dbReference>
<dbReference type="SMART" id="SM00448">
    <property type="entry name" value="REC"/>
    <property type="match status" value="1"/>
</dbReference>
<protein>
    <submittedName>
        <fullName evidence="8">Two component transcriptional regulator, LuxR family</fullName>
    </submittedName>
</protein>
<dbReference type="GO" id="GO:0000160">
    <property type="term" value="P:phosphorelay signal transduction system"/>
    <property type="evidence" value="ECO:0007669"/>
    <property type="project" value="InterPro"/>
</dbReference>
<feature type="domain" description="HTH luxR-type" evidence="6">
    <location>
        <begin position="143"/>
        <end position="208"/>
    </location>
</feature>
<dbReference type="SMART" id="SM00421">
    <property type="entry name" value="HTH_LUXR"/>
    <property type="match status" value="1"/>
</dbReference>
<sequence>MTIKVLIVDDHLLSRKGIASILSANALFEIAGEATSGAEALEKAKSLMPDLILMDIRMPGGDGLEATRLIKSAMPHIKIIILSVSDDVQDFFEAIKRGAQGYLLKNMEPEYWLDYILSIAQGEAPISRVLAAKILQEFSVQKAAEFDSRLSEREKEVLQLISQGLGNKEISEKLYISESTVKNHLRNILDKLHLQNRMQLIAFAYQHGLAGN</sequence>
<dbReference type="PROSITE" id="PS50043">
    <property type="entry name" value="HTH_LUXR_2"/>
    <property type="match status" value="1"/>
</dbReference>
<name>A0A1G9S0F7_9FIRM</name>
<evidence type="ECO:0000256" key="3">
    <source>
        <dbReference type="ARBA" id="ARBA00023125"/>
    </source>
</evidence>
<evidence type="ECO:0000256" key="5">
    <source>
        <dbReference type="PROSITE-ProRule" id="PRU00169"/>
    </source>
</evidence>
<evidence type="ECO:0000256" key="4">
    <source>
        <dbReference type="ARBA" id="ARBA00023163"/>
    </source>
</evidence>
<dbReference type="PROSITE" id="PS50110">
    <property type="entry name" value="RESPONSE_REGULATORY"/>
    <property type="match status" value="1"/>
</dbReference>
<dbReference type="CDD" id="cd06170">
    <property type="entry name" value="LuxR_C_like"/>
    <property type="match status" value="1"/>
</dbReference>
<feature type="modified residue" description="4-aspartylphosphate" evidence="5">
    <location>
        <position position="55"/>
    </location>
</feature>
<dbReference type="InterPro" id="IPR000792">
    <property type="entry name" value="Tscrpt_reg_LuxR_C"/>
</dbReference>
<reference evidence="8 9" key="1">
    <citation type="submission" date="2016-10" db="EMBL/GenBank/DDBJ databases">
        <authorList>
            <person name="de Groot N.N."/>
        </authorList>
    </citation>
    <scope>NUCLEOTIDE SEQUENCE [LARGE SCALE GENOMIC DNA]</scope>
    <source>
        <strain evidence="8 9">DSM 1736</strain>
    </source>
</reference>
<evidence type="ECO:0000313" key="9">
    <source>
        <dbReference type="Proteomes" id="UP000214880"/>
    </source>
</evidence>
<dbReference type="InterPro" id="IPR016032">
    <property type="entry name" value="Sig_transdc_resp-reg_C-effctor"/>
</dbReference>
<dbReference type="SUPFAM" id="SSF46894">
    <property type="entry name" value="C-terminal effector domain of the bipartite response regulators"/>
    <property type="match status" value="1"/>
</dbReference>
<dbReference type="STRING" id="146817.SAMN04488502_103167"/>
<dbReference type="PROSITE" id="PS00622">
    <property type="entry name" value="HTH_LUXR_1"/>
    <property type="match status" value="1"/>
</dbReference>
<dbReference type="InterPro" id="IPR001789">
    <property type="entry name" value="Sig_transdc_resp-reg_receiver"/>
</dbReference>
<dbReference type="Pfam" id="PF00072">
    <property type="entry name" value="Response_reg"/>
    <property type="match status" value="1"/>
</dbReference>
<dbReference type="InterPro" id="IPR058245">
    <property type="entry name" value="NreC/VraR/RcsB-like_REC"/>
</dbReference>
<keyword evidence="3" id="KW-0238">DNA-binding</keyword>
<dbReference type="Proteomes" id="UP000214880">
    <property type="component" value="Unassembled WGS sequence"/>
</dbReference>